<feature type="region of interest" description="Disordered" evidence="1">
    <location>
        <begin position="62"/>
        <end position="84"/>
    </location>
</feature>
<dbReference type="AlphaFoldDB" id="A0A6C0DVE4"/>
<feature type="compositionally biased region" description="Basic and acidic residues" evidence="1">
    <location>
        <begin position="74"/>
        <end position="84"/>
    </location>
</feature>
<reference evidence="2" key="1">
    <citation type="journal article" date="2020" name="Nature">
        <title>Giant virus diversity and host interactions through global metagenomics.</title>
        <authorList>
            <person name="Schulz F."/>
            <person name="Roux S."/>
            <person name="Paez-Espino D."/>
            <person name="Jungbluth S."/>
            <person name="Walsh D.A."/>
            <person name="Denef V.J."/>
            <person name="McMahon K.D."/>
            <person name="Konstantinidis K.T."/>
            <person name="Eloe-Fadrosh E.A."/>
            <person name="Kyrpides N.C."/>
            <person name="Woyke T."/>
        </authorList>
    </citation>
    <scope>NUCLEOTIDE SEQUENCE</scope>
    <source>
        <strain evidence="2">GVMAG-M-3300023174-60</strain>
    </source>
</reference>
<name>A0A6C0DVE4_9ZZZZ</name>
<proteinExistence type="predicted"/>
<accession>A0A6C0DVE4</accession>
<organism evidence="2">
    <name type="scientific">viral metagenome</name>
    <dbReference type="NCBI Taxonomy" id="1070528"/>
    <lineage>
        <taxon>unclassified sequences</taxon>
        <taxon>metagenomes</taxon>
        <taxon>organismal metagenomes</taxon>
    </lineage>
</organism>
<sequence length="188" mass="22126">MAQPVFPDKHTISAYDAFPMPQFMTRTRREVDTIDAINARQFEHWQTDGKYGVMNRPDINKQAPFYDMLPNDSRGSDKSYRSQPRFDVDASRGVQNPYFDKYDTTFDARNMTRELRASVYEDKHTGYLKESEKLLQRNFDNRWLNPNVVAQQAQAAEQLRPKMDDIRLFYNNKPSADTSNKLNFNFNC</sequence>
<protein>
    <submittedName>
        <fullName evidence="2">Uncharacterized protein</fullName>
    </submittedName>
</protein>
<evidence type="ECO:0000313" key="2">
    <source>
        <dbReference type="EMBL" id="QHT20340.1"/>
    </source>
</evidence>
<dbReference type="EMBL" id="MN739677">
    <property type="protein sequence ID" value="QHT20340.1"/>
    <property type="molecule type" value="Genomic_DNA"/>
</dbReference>
<evidence type="ECO:0000256" key="1">
    <source>
        <dbReference type="SAM" id="MobiDB-lite"/>
    </source>
</evidence>